<evidence type="ECO:0000256" key="4">
    <source>
        <dbReference type="ARBA" id="ARBA00022705"/>
    </source>
</evidence>
<comment type="function">
    <text evidence="6">Accessory subunit of the DNA polymerase alpha complex (also known as the alpha DNA polymerase-primase complex) which plays an essential role in the initiation of DNA synthesis.</text>
</comment>
<evidence type="ECO:0000259" key="8">
    <source>
        <dbReference type="Pfam" id="PF08418"/>
    </source>
</evidence>
<dbReference type="Pfam" id="PF22062">
    <property type="entry name" value="OB_DPOA2"/>
    <property type="match status" value="1"/>
</dbReference>
<keyword evidence="4 6" id="KW-0235">DNA replication</keyword>
<feature type="domain" description="DNA polymerase alpha subunit B N-terminal" evidence="8">
    <location>
        <begin position="4"/>
        <end position="68"/>
    </location>
</feature>
<reference evidence="10" key="1">
    <citation type="submission" date="2022-01" db="EMBL/GenBank/DDBJ databases">
        <authorList>
            <person name="King R."/>
        </authorList>
    </citation>
    <scope>NUCLEOTIDE SEQUENCE</scope>
</reference>
<protein>
    <recommendedName>
        <fullName evidence="3 6">DNA polymerase alpha subunit B</fullName>
    </recommendedName>
</protein>
<dbReference type="PANTHER" id="PTHR23061:SF12">
    <property type="entry name" value="DNA POLYMERASE ALPHA SUBUNIT B"/>
    <property type="match status" value="1"/>
</dbReference>
<proteinExistence type="inferred from homology"/>
<dbReference type="GO" id="GO:0003677">
    <property type="term" value="F:DNA binding"/>
    <property type="evidence" value="ECO:0007669"/>
    <property type="project" value="InterPro"/>
</dbReference>
<dbReference type="Proteomes" id="UP001153620">
    <property type="component" value="Chromosome 3"/>
</dbReference>
<evidence type="ECO:0000256" key="1">
    <source>
        <dbReference type="ARBA" id="ARBA00004123"/>
    </source>
</evidence>
<evidence type="ECO:0000256" key="2">
    <source>
        <dbReference type="ARBA" id="ARBA00007299"/>
    </source>
</evidence>
<feature type="domain" description="DNA polymerase alpha/delta/epsilon subunit B" evidence="7">
    <location>
        <begin position="342"/>
        <end position="540"/>
    </location>
</feature>
<dbReference type="InterPro" id="IPR054300">
    <property type="entry name" value="OB_DPOA2"/>
</dbReference>
<keyword evidence="5 6" id="KW-0539">Nucleus</keyword>
<dbReference type="AlphaFoldDB" id="A0A9N9RY29"/>
<feature type="domain" description="DNA polymerase alpha subunit B OB" evidence="9">
    <location>
        <begin position="231"/>
        <end position="322"/>
    </location>
</feature>
<dbReference type="OrthoDB" id="336885at2759"/>
<dbReference type="PIRSF" id="PIRSF018300">
    <property type="entry name" value="DNA_pol_alph_2"/>
    <property type="match status" value="1"/>
</dbReference>
<dbReference type="InterPro" id="IPR007185">
    <property type="entry name" value="DNA_pol_a/d/e_bsu"/>
</dbReference>
<dbReference type="GO" id="GO:0005658">
    <property type="term" value="C:alpha DNA polymerase:primase complex"/>
    <property type="evidence" value="ECO:0007669"/>
    <property type="project" value="TreeGrafter"/>
</dbReference>
<evidence type="ECO:0000256" key="5">
    <source>
        <dbReference type="ARBA" id="ARBA00023242"/>
    </source>
</evidence>
<evidence type="ECO:0000256" key="6">
    <source>
        <dbReference type="PIRNR" id="PIRNR018300"/>
    </source>
</evidence>
<dbReference type="Gene3D" id="3.60.21.60">
    <property type="match status" value="2"/>
</dbReference>
<dbReference type="InterPro" id="IPR016722">
    <property type="entry name" value="DNA_pol_alpha_bsu"/>
</dbReference>
<dbReference type="Gene3D" id="1.10.8.530">
    <property type="entry name" value="DNA polymerase alpha-primase, subunit B, N-terminal domain"/>
    <property type="match status" value="1"/>
</dbReference>
<sequence length="592" mass="66985">MNIESLREQFDDLGVDATEQVLERCLEICKTHDLDDPAEFVEKWMAYSISNLNGAEPTIEYLNEMENRQYKNVQRKVLKRSSQKESRLKIYNQGNDEDMNEEENELLGSYVTLTPKNDKKSASRLHIGTPDMKSTNTFSPVSYSPLTTTKRSRIESGKTGNVVCTFGNFSSMASNIVKNSETIATISVANLFGTQWMDDKVKFMTTSMNDGQYVTERIFKLGHEFLRKIVVDEKLNDQIVLSHCDELSQDNVKCLGKIVCGGRSEKLDQKSCTFIGFDENKLRITQLDMTRMKMPAQIFPGQVCVLNGTNPRGKNFSISEIHAERTLENCTYPSRLTEPLSFVIGSGPFTSDDNLTFEYLDKLIENCQNNKPDVLILSGAFFDAKSKLIFDLATEVDEHFRKMLTNMSEKLGDSTKIVIVASHDDINSSACFPTRSYGFSGKKGFSNNIFLAPDPCILNVNGIKIAVTSVDVTKHLADSEFCMNAGGDKIRRYINYLFHQKSFYPLFPPKVPTDIRLLHEYATINEIPHIFIAPSDMKYYMRDFNNCLCLNPGRIKNENSDGTFARVIVKPPPRENNVKGISSWISGQIVYL</sequence>
<dbReference type="GO" id="GO:0006270">
    <property type="term" value="P:DNA replication initiation"/>
    <property type="evidence" value="ECO:0007669"/>
    <property type="project" value="TreeGrafter"/>
</dbReference>
<name>A0A9N9RY29_9DIPT</name>
<evidence type="ECO:0000313" key="11">
    <source>
        <dbReference type="Proteomes" id="UP001153620"/>
    </source>
</evidence>
<dbReference type="InterPro" id="IPR013627">
    <property type="entry name" value="Pol_alpha_B_N"/>
</dbReference>
<evidence type="ECO:0000259" key="9">
    <source>
        <dbReference type="Pfam" id="PF22062"/>
    </source>
</evidence>
<gene>
    <name evidence="10" type="ORF">CHIRRI_LOCUS10294</name>
</gene>
<dbReference type="Pfam" id="PF04042">
    <property type="entry name" value="DNA_pol_E_B"/>
    <property type="match status" value="1"/>
</dbReference>
<dbReference type="Pfam" id="PF08418">
    <property type="entry name" value="Pol_alpha_B_N"/>
    <property type="match status" value="1"/>
</dbReference>
<accession>A0A9N9RY29</accession>
<evidence type="ECO:0000256" key="3">
    <source>
        <dbReference type="ARBA" id="ARBA00018596"/>
    </source>
</evidence>
<organism evidence="10 11">
    <name type="scientific">Chironomus riparius</name>
    <dbReference type="NCBI Taxonomy" id="315576"/>
    <lineage>
        <taxon>Eukaryota</taxon>
        <taxon>Metazoa</taxon>
        <taxon>Ecdysozoa</taxon>
        <taxon>Arthropoda</taxon>
        <taxon>Hexapoda</taxon>
        <taxon>Insecta</taxon>
        <taxon>Pterygota</taxon>
        <taxon>Neoptera</taxon>
        <taxon>Endopterygota</taxon>
        <taxon>Diptera</taxon>
        <taxon>Nematocera</taxon>
        <taxon>Chironomoidea</taxon>
        <taxon>Chironomidae</taxon>
        <taxon>Chironominae</taxon>
        <taxon>Chironomus</taxon>
    </lineage>
</organism>
<dbReference type="InterPro" id="IPR043034">
    <property type="entry name" value="DNA_pol_alpha_B_N_sf"/>
</dbReference>
<evidence type="ECO:0000313" key="10">
    <source>
        <dbReference type="EMBL" id="CAG9807445.1"/>
    </source>
</evidence>
<comment type="subcellular location">
    <subcellularLocation>
        <location evidence="1 6">Nucleus</location>
    </subcellularLocation>
</comment>
<keyword evidence="11" id="KW-1185">Reference proteome</keyword>
<comment type="similarity">
    <text evidence="2 6">Belongs to the DNA polymerase alpha subunit B family.</text>
</comment>
<reference evidence="10" key="2">
    <citation type="submission" date="2022-10" db="EMBL/GenBank/DDBJ databases">
        <authorList>
            <consortium name="ENA_rothamsted_submissions"/>
            <consortium name="culmorum"/>
            <person name="King R."/>
        </authorList>
    </citation>
    <scope>NUCLEOTIDE SEQUENCE</scope>
</reference>
<dbReference type="PANTHER" id="PTHR23061">
    <property type="entry name" value="DNA POLYMERASE 2 ALPHA 70 KDA SUBUNIT"/>
    <property type="match status" value="1"/>
</dbReference>
<evidence type="ECO:0000259" key="7">
    <source>
        <dbReference type="Pfam" id="PF04042"/>
    </source>
</evidence>
<dbReference type="EMBL" id="OU895879">
    <property type="protein sequence ID" value="CAG9807445.1"/>
    <property type="molecule type" value="Genomic_DNA"/>
</dbReference>